<dbReference type="AlphaFoldDB" id="A0A672YC80"/>
<reference evidence="2" key="1">
    <citation type="submission" date="2019-06" db="EMBL/GenBank/DDBJ databases">
        <authorList>
            <consortium name="Wellcome Sanger Institute Data Sharing"/>
        </authorList>
    </citation>
    <scope>NUCLEOTIDE SEQUENCE [LARGE SCALE GENOMIC DNA]</scope>
</reference>
<evidence type="ECO:0000313" key="2">
    <source>
        <dbReference type="Ensembl" id="ENSSORP00005000251.1"/>
    </source>
</evidence>
<keyword evidence="1" id="KW-0812">Transmembrane</keyword>
<sequence>PGCRGYLSSKLNQLKGWDGFSFGLVLLFIKPALLLLHSRAVSSRPSCGWTFPSQTRHLQERGSEEDFCWCSTLFP</sequence>
<reference evidence="2" key="3">
    <citation type="submission" date="2025-09" db="UniProtKB">
        <authorList>
            <consortium name="Ensembl"/>
        </authorList>
    </citation>
    <scope>IDENTIFICATION</scope>
</reference>
<keyword evidence="3" id="KW-1185">Reference proteome</keyword>
<name>A0A672YC80_9TELE</name>
<dbReference type="Proteomes" id="UP000472271">
    <property type="component" value="Chromosome 3"/>
</dbReference>
<keyword evidence="1" id="KW-0472">Membrane</keyword>
<keyword evidence="1" id="KW-1133">Transmembrane helix</keyword>
<proteinExistence type="predicted"/>
<protein>
    <submittedName>
        <fullName evidence="2">Uncharacterized protein</fullName>
    </submittedName>
</protein>
<accession>A0A672YC80</accession>
<reference evidence="2" key="2">
    <citation type="submission" date="2025-08" db="UniProtKB">
        <authorList>
            <consortium name="Ensembl"/>
        </authorList>
    </citation>
    <scope>IDENTIFICATION</scope>
</reference>
<dbReference type="Ensembl" id="ENSSORT00005000268.1">
    <property type="protein sequence ID" value="ENSSORP00005000251.1"/>
    <property type="gene ID" value="ENSSORG00005000189.1"/>
</dbReference>
<evidence type="ECO:0000313" key="3">
    <source>
        <dbReference type="Proteomes" id="UP000472271"/>
    </source>
</evidence>
<organism evidence="2 3">
    <name type="scientific">Sphaeramia orbicularis</name>
    <name type="common">orbiculate cardinalfish</name>
    <dbReference type="NCBI Taxonomy" id="375764"/>
    <lineage>
        <taxon>Eukaryota</taxon>
        <taxon>Metazoa</taxon>
        <taxon>Chordata</taxon>
        <taxon>Craniata</taxon>
        <taxon>Vertebrata</taxon>
        <taxon>Euteleostomi</taxon>
        <taxon>Actinopterygii</taxon>
        <taxon>Neopterygii</taxon>
        <taxon>Teleostei</taxon>
        <taxon>Neoteleostei</taxon>
        <taxon>Acanthomorphata</taxon>
        <taxon>Gobiaria</taxon>
        <taxon>Kurtiformes</taxon>
        <taxon>Apogonoidei</taxon>
        <taxon>Apogonidae</taxon>
        <taxon>Apogoninae</taxon>
        <taxon>Sphaeramia</taxon>
    </lineage>
</organism>
<feature type="transmembrane region" description="Helical" evidence="1">
    <location>
        <begin position="20"/>
        <end position="36"/>
    </location>
</feature>
<dbReference type="InParanoid" id="A0A672YC80"/>
<evidence type="ECO:0000256" key="1">
    <source>
        <dbReference type="SAM" id="Phobius"/>
    </source>
</evidence>